<dbReference type="Proteomes" id="UP000752171">
    <property type="component" value="Unassembled WGS sequence"/>
</dbReference>
<dbReference type="GO" id="GO:0005634">
    <property type="term" value="C:nucleus"/>
    <property type="evidence" value="ECO:0007669"/>
    <property type="project" value="TreeGrafter"/>
</dbReference>
<dbReference type="PROSITE" id="PS51050">
    <property type="entry name" value="ZF_CW"/>
    <property type="match status" value="1"/>
</dbReference>
<gene>
    <name evidence="7" type="primary">ZCWPW1</name>
    <name evidence="7" type="ORF">AMEX_G16453</name>
</gene>
<feature type="compositionally biased region" description="Basic and acidic residues" evidence="4">
    <location>
        <begin position="1"/>
        <end position="11"/>
    </location>
</feature>
<feature type="compositionally biased region" description="Basic and acidic residues" evidence="4">
    <location>
        <begin position="92"/>
        <end position="111"/>
    </location>
</feature>
<feature type="compositionally biased region" description="Basic and acidic residues" evidence="4">
    <location>
        <begin position="497"/>
        <end position="528"/>
    </location>
</feature>
<dbReference type="InterPro" id="IPR011124">
    <property type="entry name" value="Znf_CW"/>
</dbReference>
<dbReference type="KEGG" id="amex:103033755"/>
<dbReference type="PROSITE" id="PS50812">
    <property type="entry name" value="PWWP"/>
    <property type="match status" value="1"/>
</dbReference>
<evidence type="ECO:0000256" key="4">
    <source>
        <dbReference type="SAM" id="MobiDB-lite"/>
    </source>
</evidence>
<protein>
    <submittedName>
        <fullName evidence="7">Zinc finger CW-type PWWP domain protein 1 isoform X2</fullName>
    </submittedName>
</protein>
<keyword evidence="2" id="KW-0863">Zinc-finger</keyword>
<feature type="compositionally biased region" description="Basic and acidic residues" evidence="4">
    <location>
        <begin position="68"/>
        <end position="81"/>
    </location>
</feature>
<dbReference type="Gene3D" id="2.30.30.140">
    <property type="match status" value="1"/>
</dbReference>
<accession>A0A8T2LHU5</accession>
<feature type="domain" description="CW-type" evidence="6">
    <location>
        <begin position="209"/>
        <end position="263"/>
    </location>
</feature>
<evidence type="ECO:0000256" key="2">
    <source>
        <dbReference type="ARBA" id="ARBA00022771"/>
    </source>
</evidence>
<organism evidence="7 8">
    <name type="scientific">Astyanax mexicanus</name>
    <name type="common">Blind cave fish</name>
    <name type="synonym">Astyanax fasciatus mexicanus</name>
    <dbReference type="NCBI Taxonomy" id="7994"/>
    <lineage>
        <taxon>Eukaryota</taxon>
        <taxon>Metazoa</taxon>
        <taxon>Chordata</taxon>
        <taxon>Craniata</taxon>
        <taxon>Vertebrata</taxon>
        <taxon>Euteleostomi</taxon>
        <taxon>Actinopterygii</taxon>
        <taxon>Neopterygii</taxon>
        <taxon>Teleostei</taxon>
        <taxon>Ostariophysi</taxon>
        <taxon>Characiformes</taxon>
        <taxon>Characoidei</taxon>
        <taxon>Acestrorhamphidae</taxon>
        <taxon>Acestrorhamphinae</taxon>
        <taxon>Astyanax</taxon>
    </lineage>
</organism>
<proteinExistence type="predicted"/>
<name>A0A8T2LHU5_ASTMX</name>
<evidence type="ECO:0000313" key="8">
    <source>
        <dbReference type="Proteomes" id="UP000752171"/>
    </source>
</evidence>
<dbReference type="GO" id="GO:0008270">
    <property type="term" value="F:zinc ion binding"/>
    <property type="evidence" value="ECO:0007669"/>
    <property type="project" value="UniProtKB-KW"/>
</dbReference>
<dbReference type="GeneID" id="103033755"/>
<comment type="caution">
    <text evidence="7">The sequence shown here is derived from an EMBL/GenBank/DDBJ whole genome shotgun (WGS) entry which is preliminary data.</text>
</comment>
<dbReference type="Gene3D" id="3.30.40.100">
    <property type="match status" value="1"/>
</dbReference>
<evidence type="ECO:0000259" key="5">
    <source>
        <dbReference type="PROSITE" id="PS50812"/>
    </source>
</evidence>
<keyword evidence="3" id="KW-0862">Zinc</keyword>
<feature type="compositionally biased region" description="Basic and acidic residues" evidence="4">
    <location>
        <begin position="41"/>
        <end position="60"/>
    </location>
</feature>
<keyword evidence="1" id="KW-0479">Metal-binding</keyword>
<dbReference type="PANTHER" id="PTHR15999:SF2">
    <property type="entry name" value="ZINC FINGER CW-TYPE PWWP DOMAIN PROTEIN 1"/>
    <property type="match status" value="1"/>
</dbReference>
<feature type="region of interest" description="Disordered" evidence="4">
    <location>
        <begin position="1"/>
        <end position="129"/>
    </location>
</feature>
<dbReference type="CDD" id="cd20145">
    <property type="entry name" value="PWWP_ZCWPW1"/>
    <property type="match status" value="1"/>
</dbReference>
<sequence length="596" mass="68222">MDEKHGNKEKSAIVSPISQANNTESNKTKVEVKTAMTNGQSEEKKKGKGSKPGETDERTGYEQLKPSQAEKEPRKRVHEQEMNGAVVGTKRGKVEMNGREDEETTKEKTENENDQVVQRSGEEIDDETQQTTASNFELLEAMLDYSLSGLIEDTKAMLTEVESMQSCIQQKAHRDEQERGSCSTTLDKESMKEMKGRSVCEKEEVNSESDEYVVWVQCSKANCGKWRKLDEDVDPSMLPDDWICENNPDPAFCSCSAPEEQSSMCEEKIFFSNLVPGSLVWVQQNGHFWWPAMVQRDPETDDYLEFHRKTDLDPCKCHVTYFGDPVCIGWVLCSNVRNYADLSENDVLSMLEFQELKEKLKDAICMSKQALDLSPQMRLVKFGFWARYDSEEDSDVREVLELFSGKTGKYSDDEDAWPKKRKRCLKKREDKHLTDLMFKEGLKKKSFAPSFSQPKKNKTSEKTDAVKQQIQDQMVPESTMETSPDSSCSNKQKKKNCGSEDLKRKERNRDEEGNDEKMIKKQDKQKNLQRWEDEFGSEEEAFIDGMEGAGDEEGFLDSDMDILGCGGKEVDHLSCTEHEELEEEPSSFSLMLLEEE</sequence>
<dbReference type="EMBL" id="JAICCE010000013">
    <property type="protein sequence ID" value="KAG9269415.1"/>
    <property type="molecule type" value="Genomic_DNA"/>
</dbReference>
<dbReference type="SUPFAM" id="SSF63748">
    <property type="entry name" value="Tudor/PWWP/MBT"/>
    <property type="match status" value="1"/>
</dbReference>
<evidence type="ECO:0000256" key="1">
    <source>
        <dbReference type="ARBA" id="ARBA00022723"/>
    </source>
</evidence>
<evidence type="ECO:0000313" key="7">
    <source>
        <dbReference type="EMBL" id="KAG9269415.1"/>
    </source>
</evidence>
<feature type="region of interest" description="Disordered" evidence="4">
    <location>
        <begin position="447"/>
        <end position="528"/>
    </location>
</feature>
<dbReference type="InterPro" id="IPR000313">
    <property type="entry name" value="PWWP_dom"/>
</dbReference>
<dbReference type="AlphaFoldDB" id="A0A8T2LHU5"/>
<evidence type="ECO:0000259" key="6">
    <source>
        <dbReference type="PROSITE" id="PS51050"/>
    </source>
</evidence>
<dbReference type="OrthoDB" id="5964980at2759"/>
<reference evidence="7 8" key="1">
    <citation type="submission" date="2021-07" db="EMBL/GenBank/DDBJ databases">
        <authorList>
            <person name="Imarazene B."/>
            <person name="Zahm M."/>
            <person name="Klopp C."/>
            <person name="Cabau C."/>
            <person name="Beille S."/>
            <person name="Jouanno E."/>
            <person name="Castinel A."/>
            <person name="Lluch J."/>
            <person name="Gil L."/>
            <person name="Kuchtly C."/>
            <person name="Lopez Roques C."/>
            <person name="Donnadieu C."/>
            <person name="Parrinello H."/>
            <person name="Journot L."/>
            <person name="Du K."/>
            <person name="Schartl M."/>
            <person name="Retaux S."/>
            <person name="Guiguen Y."/>
        </authorList>
    </citation>
    <scope>NUCLEOTIDE SEQUENCE [LARGE SCALE GENOMIC DNA]</scope>
    <source>
        <strain evidence="7">Pach_M1</strain>
        <tissue evidence="7">Testis</tissue>
    </source>
</reference>
<feature type="domain" description="PWWP" evidence="5">
    <location>
        <begin position="276"/>
        <end position="342"/>
    </location>
</feature>
<dbReference type="InterPro" id="IPR042778">
    <property type="entry name" value="ZCWPW1/ZCWPW2"/>
</dbReference>
<dbReference type="Pfam" id="PF00855">
    <property type="entry name" value="PWWP"/>
    <property type="match status" value="1"/>
</dbReference>
<evidence type="ECO:0000256" key="3">
    <source>
        <dbReference type="ARBA" id="ARBA00022833"/>
    </source>
</evidence>
<feature type="compositionally biased region" description="Polar residues" evidence="4">
    <location>
        <begin position="16"/>
        <end position="25"/>
    </location>
</feature>
<dbReference type="PANTHER" id="PTHR15999">
    <property type="entry name" value="ZINC FINGER CW-TYPE PWWP DOMAIN PROTEIN 1"/>
    <property type="match status" value="1"/>
</dbReference>
<dbReference type="Pfam" id="PF07496">
    <property type="entry name" value="zf-CW"/>
    <property type="match status" value="1"/>
</dbReference>